<dbReference type="Proteomes" id="UP001364617">
    <property type="component" value="Unassembled WGS sequence"/>
</dbReference>
<dbReference type="AlphaFoldDB" id="A0AAN9C8Y2"/>
<protein>
    <submittedName>
        <fullName evidence="2">Uncharacterized protein</fullName>
    </submittedName>
</protein>
<feature type="region of interest" description="Disordered" evidence="1">
    <location>
        <begin position="42"/>
        <end position="88"/>
    </location>
</feature>
<accession>A0AAN9C8Y2</accession>
<evidence type="ECO:0000256" key="1">
    <source>
        <dbReference type="SAM" id="MobiDB-lite"/>
    </source>
</evidence>
<gene>
    <name evidence="2" type="ORF">R3I93_021362</name>
</gene>
<proteinExistence type="predicted"/>
<sequence length="88" mass="9726">MSALGDVPGFFQNMGSSSPNQPRQKFCGMFCPVEGSSDNKTLDFGSLSSGKGRVIERQKDISKPRKVEIRRSAGKENLQNLKDENYPT</sequence>
<keyword evidence="3" id="KW-1185">Reference proteome</keyword>
<evidence type="ECO:0000313" key="2">
    <source>
        <dbReference type="EMBL" id="KAK7125956.1"/>
    </source>
</evidence>
<reference evidence="2 3" key="1">
    <citation type="submission" date="2024-02" db="EMBL/GenBank/DDBJ databases">
        <title>Chromosome-level genome assembly of the Eurasian Minnow (Phoxinus phoxinus).</title>
        <authorList>
            <person name="Oriowo T.O."/>
            <person name="Martin S."/>
            <person name="Stange M."/>
            <person name="Chrysostomakis Y."/>
            <person name="Brown T."/>
            <person name="Winkler S."/>
            <person name="Kukowka S."/>
            <person name="Myers E.W."/>
            <person name="Bohne A."/>
        </authorList>
    </citation>
    <scope>NUCLEOTIDE SEQUENCE [LARGE SCALE GENOMIC DNA]</scope>
    <source>
        <strain evidence="2">ZFMK-TIS-60720</strain>
        <tissue evidence="2">Whole Organism</tissue>
    </source>
</reference>
<evidence type="ECO:0000313" key="3">
    <source>
        <dbReference type="Proteomes" id="UP001364617"/>
    </source>
</evidence>
<feature type="compositionally biased region" description="Basic and acidic residues" evidence="1">
    <location>
        <begin position="53"/>
        <end position="74"/>
    </location>
</feature>
<feature type="region of interest" description="Disordered" evidence="1">
    <location>
        <begin position="1"/>
        <end position="22"/>
    </location>
</feature>
<organism evidence="2 3">
    <name type="scientific">Phoxinus phoxinus</name>
    <name type="common">Eurasian minnow</name>
    <dbReference type="NCBI Taxonomy" id="58324"/>
    <lineage>
        <taxon>Eukaryota</taxon>
        <taxon>Metazoa</taxon>
        <taxon>Chordata</taxon>
        <taxon>Craniata</taxon>
        <taxon>Vertebrata</taxon>
        <taxon>Euteleostomi</taxon>
        <taxon>Actinopterygii</taxon>
        <taxon>Neopterygii</taxon>
        <taxon>Teleostei</taxon>
        <taxon>Ostariophysi</taxon>
        <taxon>Cypriniformes</taxon>
        <taxon>Leuciscidae</taxon>
        <taxon>Phoxininae</taxon>
        <taxon>Phoxinus</taxon>
    </lineage>
</organism>
<comment type="caution">
    <text evidence="2">The sequence shown here is derived from an EMBL/GenBank/DDBJ whole genome shotgun (WGS) entry which is preliminary data.</text>
</comment>
<name>A0AAN9C8Y2_9TELE</name>
<dbReference type="EMBL" id="JAYKXH010000023">
    <property type="protein sequence ID" value="KAK7125956.1"/>
    <property type="molecule type" value="Genomic_DNA"/>
</dbReference>
<feature type="compositionally biased region" description="Polar residues" evidence="1">
    <location>
        <begin position="13"/>
        <end position="22"/>
    </location>
</feature>